<accession>A0A9P8YK53</accession>
<feature type="compositionally biased region" description="Low complexity" evidence="1">
    <location>
        <begin position="188"/>
        <end position="198"/>
    </location>
</feature>
<comment type="caution">
    <text evidence="2">The sequence shown here is derived from an EMBL/GenBank/DDBJ whole genome shotgun (WGS) entry which is preliminary data.</text>
</comment>
<dbReference type="AlphaFoldDB" id="A0A9P8YK53"/>
<gene>
    <name evidence="2" type="ORF">B0I36DRAFT_23497</name>
</gene>
<protein>
    <submittedName>
        <fullName evidence="2">Uncharacterized protein</fullName>
    </submittedName>
</protein>
<evidence type="ECO:0000256" key="1">
    <source>
        <dbReference type="SAM" id="MobiDB-lite"/>
    </source>
</evidence>
<dbReference type="GeneID" id="70178910"/>
<proteinExistence type="predicted"/>
<organism evidence="2 3">
    <name type="scientific">Microdochium trichocladiopsis</name>
    <dbReference type="NCBI Taxonomy" id="1682393"/>
    <lineage>
        <taxon>Eukaryota</taxon>
        <taxon>Fungi</taxon>
        <taxon>Dikarya</taxon>
        <taxon>Ascomycota</taxon>
        <taxon>Pezizomycotina</taxon>
        <taxon>Sordariomycetes</taxon>
        <taxon>Xylariomycetidae</taxon>
        <taxon>Xylariales</taxon>
        <taxon>Microdochiaceae</taxon>
        <taxon>Microdochium</taxon>
    </lineage>
</organism>
<dbReference type="RefSeq" id="XP_046019492.1">
    <property type="nucleotide sequence ID" value="XM_046149364.1"/>
</dbReference>
<keyword evidence="3" id="KW-1185">Reference proteome</keyword>
<dbReference type="EMBL" id="JAGTJQ010000001">
    <property type="protein sequence ID" value="KAH7041437.1"/>
    <property type="molecule type" value="Genomic_DNA"/>
</dbReference>
<sequence length="205" mass="22677">MPAAINQLLAEAHEMASLKQSSGVSIQKSVKEICAVKSKVSQQLALGEGTLRVNTECPAWSRNQTHKTKERMGECLNSILIEVSARRSHGKFLQAQSQSTTLVHLSHGKNEVASISIKHNSRKNRFAITIAWKNRSLLNDALCNHNIEMGALSQPLARIHFDVRGRIWLLPDPHADDPPPAQRSISIRPLRSTAAALSSRRRGPF</sequence>
<evidence type="ECO:0000313" key="2">
    <source>
        <dbReference type="EMBL" id="KAH7041437.1"/>
    </source>
</evidence>
<feature type="region of interest" description="Disordered" evidence="1">
    <location>
        <begin position="172"/>
        <end position="205"/>
    </location>
</feature>
<name>A0A9P8YK53_9PEZI</name>
<evidence type="ECO:0000313" key="3">
    <source>
        <dbReference type="Proteomes" id="UP000756346"/>
    </source>
</evidence>
<dbReference type="Proteomes" id="UP000756346">
    <property type="component" value="Unassembled WGS sequence"/>
</dbReference>
<reference evidence="2" key="1">
    <citation type="journal article" date="2021" name="Nat. Commun.">
        <title>Genetic determinants of endophytism in the Arabidopsis root mycobiome.</title>
        <authorList>
            <person name="Mesny F."/>
            <person name="Miyauchi S."/>
            <person name="Thiergart T."/>
            <person name="Pickel B."/>
            <person name="Atanasova L."/>
            <person name="Karlsson M."/>
            <person name="Huettel B."/>
            <person name="Barry K.W."/>
            <person name="Haridas S."/>
            <person name="Chen C."/>
            <person name="Bauer D."/>
            <person name="Andreopoulos W."/>
            <person name="Pangilinan J."/>
            <person name="LaButti K."/>
            <person name="Riley R."/>
            <person name="Lipzen A."/>
            <person name="Clum A."/>
            <person name="Drula E."/>
            <person name="Henrissat B."/>
            <person name="Kohler A."/>
            <person name="Grigoriev I.V."/>
            <person name="Martin F.M."/>
            <person name="Hacquard S."/>
        </authorList>
    </citation>
    <scope>NUCLEOTIDE SEQUENCE</scope>
    <source>
        <strain evidence="2">MPI-CAGE-CH-0230</strain>
    </source>
</reference>